<protein>
    <submittedName>
        <fullName evidence="2">Agmatine deiminase family protein</fullName>
    </submittedName>
</protein>
<evidence type="ECO:0000313" key="3">
    <source>
        <dbReference type="Proteomes" id="UP000427281"/>
    </source>
</evidence>
<dbReference type="KEGG" id="gim:F1728_18560"/>
<name>A0A6I6AED7_9PLAN</name>
<dbReference type="PANTHER" id="PTHR31377:SF0">
    <property type="entry name" value="AGMATINE DEIMINASE-RELATED"/>
    <property type="match status" value="1"/>
</dbReference>
<dbReference type="GO" id="GO:0004668">
    <property type="term" value="F:protein-arginine deiminase activity"/>
    <property type="evidence" value="ECO:0007669"/>
    <property type="project" value="InterPro"/>
</dbReference>
<dbReference type="Proteomes" id="UP000427281">
    <property type="component" value="Chromosome"/>
</dbReference>
<dbReference type="Pfam" id="PF04371">
    <property type="entry name" value="PAD_porph"/>
    <property type="match status" value="1"/>
</dbReference>
<dbReference type="InterPro" id="IPR007466">
    <property type="entry name" value="Peptidyl-Arg-deiminase_porph"/>
</dbReference>
<reference evidence="2 3" key="1">
    <citation type="submission" date="2019-09" db="EMBL/GenBank/DDBJ databases">
        <title>Gimesia benthica sp. nov., a novel bacterium isolated from deep-sea water of the Northwest Indian Ocean.</title>
        <authorList>
            <person name="Dai X."/>
        </authorList>
    </citation>
    <scope>NUCLEOTIDE SEQUENCE [LARGE SCALE GENOMIC DNA]</scope>
    <source>
        <strain evidence="2 3">E7</strain>
    </source>
</reference>
<dbReference type="GO" id="GO:0009446">
    <property type="term" value="P:putrescine biosynthetic process"/>
    <property type="evidence" value="ECO:0007669"/>
    <property type="project" value="InterPro"/>
</dbReference>
<dbReference type="GO" id="GO:0047632">
    <property type="term" value="F:agmatine deiminase activity"/>
    <property type="evidence" value="ECO:0007669"/>
    <property type="project" value="TreeGrafter"/>
</dbReference>
<evidence type="ECO:0000256" key="1">
    <source>
        <dbReference type="ARBA" id="ARBA00022801"/>
    </source>
</evidence>
<keyword evidence="1" id="KW-0378">Hydrolase</keyword>
<organism evidence="2 3">
    <name type="scientific">Gimesia benthica</name>
    <dbReference type="NCBI Taxonomy" id="2608982"/>
    <lineage>
        <taxon>Bacteria</taxon>
        <taxon>Pseudomonadati</taxon>
        <taxon>Planctomycetota</taxon>
        <taxon>Planctomycetia</taxon>
        <taxon>Planctomycetales</taxon>
        <taxon>Planctomycetaceae</taxon>
        <taxon>Gimesia</taxon>
    </lineage>
</organism>
<dbReference type="RefSeq" id="WP_155365352.1">
    <property type="nucleotide sequence ID" value="NZ_CP043930.1"/>
</dbReference>
<dbReference type="PANTHER" id="PTHR31377">
    <property type="entry name" value="AGMATINE DEIMINASE-RELATED"/>
    <property type="match status" value="1"/>
</dbReference>
<gene>
    <name evidence="2" type="ORF">F1728_18560</name>
</gene>
<evidence type="ECO:0000313" key="2">
    <source>
        <dbReference type="EMBL" id="QGQ24568.1"/>
    </source>
</evidence>
<dbReference type="AlphaFoldDB" id="A0A6I6AED7"/>
<dbReference type="SUPFAM" id="SSF55909">
    <property type="entry name" value="Pentein"/>
    <property type="match status" value="1"/>
</dbReference>
<dbReference type="EMBL" id="CP043930">
    <property type="protein sequence ID" value="QGQ24568.1"/>
    <property type="molecule type" value="Genomic_DNA"/>
</dbReference>
<proteinExistence type="predicted"/>
<keyword evidence="3" id="KW-1185">Reference proteome</keyword>
<dbReference type="Gene3D" id="3.75.10.10">
    <property type="entry name" value="L-arginine/glycine Amidinotransferase, Chain A"/>
    <property type="match status" value="1"/>
</dbReference>
<sequence length="350" mass="39494">MSEITRRLPAEWEPHQATLLCFPHNGNDWPGKYEVIQWAFIEIIRKVAEYERVLLVVKNESLQQKVHSMLQQAHANTKQVKFILQKTNRSWMRDSGPIVVQRSDGKREALQFRFNGWAKYPNHRLDWHIPSAVAQSLKLPLTEVTCQGRPVVLEGGAIEVNGRGTLITTEECLLDQKTQVRNPGFTKDDYAAVFAEYLGVSNVIWLGDGIEGDDTHGHVDDICRFVNPTTVVASVEPNKKDVNHRRLAQNLERLKSARLEDGSKLKVVEMPMPGRLDFEDLRLPASYVNFLVTNGCVLMPTFNDPHDARALGILSELYPDRQVIGIHAVDLVWGLGTLHCLSHEIAAAAK</sequence>
<accession>A0A6I6AED7</accession>